<dbReference type="OrthoDB" id="4790878at2759"/>
<dbReference type="EMBL" id="MU006785">
    <property type="protein sequence ID" value="KAF2640341.1"/>
    <property type="molecule type" value="Genomic_DNA"/>
</dbReference>
<organism evidence="2 3">
    <name type="scientific">Massarina eburnea CBS 473.64</name>
    <dbReference type="NCBI Taxonomy" id="1395130"/>
    <lineage>
        <taxon>Eukaryota</taxon>
        <taxon>Fungi</taxon>
        <taxon>Dikarya</taxon>
        <taxon>Ascomycota</taxon>
        <taxon>Pezizomycotina</taxon>
        <taxon>Dothideomycetes</taxon>
        <taxon>Pleosporomycetidae</taxon>
        <taxon>Pleosporales</taxon>
        <taxon>Massarineae</taxon>
        <taxon>Massarinaceae</taxon>
        <taxon>Massarina</taxon>
    </lineage>
</organism>
<gene>
    <name evidence="2" type="ORF">P280DRAFT_507848</name>
</gene>
<proteinExistence type="predicted"/>
<reference evidence="2" key="1">
    <citation type="journal article" date="2020" name="Stud. Mycol.">
        <title>101 Dothideomycetes genomes: a test case for predicting lifestyles and emergence of pathogens.</title>
        <authorList>
            <person name="Haridas S."/>
            <person name="Albert R."/>
            <person name="Binder M."/>
            <person name="Bloem J."/>
            <person name="Labutti K."/>
            <person name="Salamov A."/>
            <person name="Andreopoulos B."/>
            <person name="Baker S."/>
            <person name="Barry K."/>
            <person name="Bills G."/>
            <person name="Bluhm B."/>
            <person name="Cannon C."/>
            <person name="Castanera R."/>
            <person name="Culley D."/>
            <person name="Daum C."/>
            <person name="Ezra D."/>
            <person name="Gonzalez J."/>
            <person name="Henrissat B."/>
            <person name="Kuo A."/>
            <person name="Liang C."/>
            <person name="Lipzen A."/>
            <person name="Lutzoni F."/>
            <person name="Magnuson J."/>
            <person name="Mondo S."/>
            <person name="Nolan M."/>
            <person name="Ohm R."/>
            <person name="Pangilinan J."/>
            <person name="Park H.-J."/>
            <person name="Ramirez L."/>
            <person name="Alfaro M."/>
            <person name="Sun H."/>
            <person name="Tritt A."/>
            <person name="Yoshinaga Y."/>
            <person name="Zwiers L.-H."/>
            <person name="Turgeon B."/>
            <person name="Goodwin S."/>
            <person name="Spatafora J."/>
            <person name="Crous P."/>
            <person name="Grigoriev I."/>
        </authorList>
    </citation>
    <scope>NUCLEOTIDE SEQUENCE</scope>
    <source>
        <strain evidence="2">CBS 473.64</strain>
    </source>
</reference>
<keyword evidence="3" id="KW-1185">Reference proteome</keyword>
<protein>
    <recommendedName>
        <fullName evidence="4">F-box domain-containing protein</fullName>
    </recommendedName>
</protein>
<dbReference type="InterPro" id="IPR038883">
    <property type="entry name" value="AN11006-like"/>
</dbReference>
<evidence type="ECO:0008006" key="4">
    <source>
        <dbReference type="Google" id="ProtNLM"/>
    </source>
</evidence>
<accession>A0A6A6RZV9</accession>
<evidence type="ECO:0000313" key="3">
    <source>
        <dbReference type="Proteomes" id="UP000799753"/>
    </source>
</evidence>
<sequence>MPSAYSNQRQAGETHLVDSNDQAKPIKSDQNVQTQKDTTTKFFRLMDLPGEIRNLIYEFALTSPSPLHYREPISDTTKPLIYEPATEYSQAAEINQIKYVNKRLYAETAGLEVVFNTILFARKEEKESTPGTMFLRFWNSMTDNKKMRMLHAQLEDKFSEAKYDAEEDPNNRLFALLDHPTTDSAMTIACLADACDTSYRLRNKKGTLQVDYILPYWRLGIADNGVQGTTLVGMYVEKIFCADENVPAVLIDWVIEGLGLTEYIRGATWTVECVLAGLDADDFSVGGLTFHPLVKGWVTSTHLSGEMAELLKALDASNNEFPFLTVEEKGVIFGEFEMAFARWHSRGLGVHEGLGQE</sequence>
<feature type="region of interest" description="Disordered" evidence="1">
    <location>
        <begin position="1"/>
        <end position="34"/>
    </location>
</feature>
<dbReference type="AlphaFoldDB" id="A0A6A6RZV9"/>
<dbReference type="PANTHER" id="PTHR42085">
    <property type="entry name" value="F-BOX DOMAIN-CONTAINING PROTEIN"/>
    <property type="match status" value="1"/>
</dbReference>
<dbReference type="Proteomes" id="UP000799753">
    <property type="component" value="Unassembled WGS sequence"/>
</dbReference>
<evidence type="ECO:0000313" key="2">
    <source>
        <dbReference type="EMBL" id="KAF2640341.1"/>
    </source>
</evidence>
<name>A0A6A6RZV9_9PLEO</name>
<evidence type="ECO:0000256" key="1">
    <source>
        <dbReference type="SAM" id="MobiDB-lite"/>
    </source>
</evidence>
<dbReference type="PANTHER" id="PTHR42085:SF1">
    <property type="entry name" value="F-BOX DOMAIN-CONTAINING PROTEIN"/>
    <property type="match status" value="1"/>
</dbReference>